<reference evidence="4" key="1">
    <citation type="submission" date="2018-11" db="EMBL/GenBank/DDBJ databases">
        <authorList>
            <consortium name="Genoscope - CEA"/>
            <person name="William W."/>
        </authorList>
    </citation>
    <scope>NUCLEOTIDE SEQUENCE</scope>
</reference>
<evidence type="ECO:0000256" key="2">
    <source>
        <dbReference type="ARBA" id="ARBA00022737"/>
    </source>
</evidence>
<evidence type="ECO:0000313" key="4">
    <source>
        <dbReference type="EMBL" id="VDD05881.1"/>
    </source>
</evidence>
<sequence length="259" mass="29607">MFLCYDHFCWKSKIPSKTVQTLVGHNDEVWFLEFSHNGKYLASSSKDKSSIIWEREGFMVKHKHEGHKKPVVVVLWSPDDQQVITCGENEVIKRWDVSSGHCLQTYGITDVGSVSCGWLHDGSGIIGAMEDRRIHLWNLDGSVIAHEQGQRAQKLSDVAATRDGKWLVSLGREQNEISLFDSVTREETVIRAESMVTSFSLSRDSEFLLVNLVTQEIHVWKIADKPEPRKVFRGHKRSRMELKMENDVLFVGIHMAQSI</sequence>
<organism evidence="4">
    <name type="scientific">Brassica oleracea</name>
    <name type="common">Wild cabbage</name>
    <dbReference type="NCBI Taxonomy" id="3712"/>
    <lineage>
        <taxon>Eukaryota</taxon>
        <taxon>Viridiplantae</taxon>
        <taxon>Streptophyta</taxon>
        <taxon>Embryophyta</taxon>
        <taxon>Tracheophyta</taxon>
        <taxon>Spermatophyta</taxon>
        <taxon>Magnoliopsida</taxon>
        <taxon>eudicotyledons</taxon>
        <taxon>Gunneridae</taxon>
        <taxon>Pentapetalae</taxon>
        <taxon>rosids</taxon>
        <taxon>malvids</taxon>
        <taxon>Brassicales</taxon>
        <taxon>Brassicaceae</taxon>
        <taxon>Brassiceae</taxon>
        <taxon>Brassica</taxon>
    </lineage>
</organism>
<protein>
    <submittedName>
        <fullName evidence="4">Uncharacterized protein</fullName>
    </submittedName>
</protein>
<proteinExistence type="predicted"/>
<evidence type="ECO:0000256" key="1">
    <source>
        <dbReference type="ARBA" id="ARBA00022574"/>
    </source>
</evidence>
<dbReference type="Pfam" id="PF00400">
    <property type="entry name" value="WD40"/>
    <property type="match status" value="2"/>
</dbReference>
<dbReference type="InterPro" id="IPR036322">
    <property type="entry name" value="WD40_repeat_dom_sf"/>
</dbReference>
<feature type="repeat" description="WD" evidence="3">
    <location>
        <begin position="22"/>
        <end position="54"/>
    </location>
</feature>
<evidence type="ECO:0000256" key="3">
    <source>
        <dbReference type="PROSITE-ProRule" id="PRU00221"/>
    </source>
</evidence>
<dbReference type="AlphaFoldDB" id="A0A3P6C8E5"/>
<keyword evidence="1 3" id="KW-0853">WD repeat</keyword>
<name>A0A3P6C8E5_BRAOL</name>
<dbReference type="PROSITE" id="PS50294">
    <property type="entry name" value="WD_REPEATS_REGION"/>
    <property type="match status" value="2"/>
</dbReference>
<dbReference type="Gene3D" id="2.130.10.10">
    <property type="entry name" value="YVTN repeat-like/Quinoprotein amine dehydrogenase"/>
    <property type="match status" value="1"/>
</dbReference>
<dbReference type="SMART" id="SM00320">
    <property type="entry name" value="WD40"/>
    <property type="match status" value="5"/>
</dbReference>
<dbReference type="PANTHER" id="PTHR22838">
    <property type="entry name" value="WD REPEAT PROTEIN 26-RELATED"/>
    <property type="match status" value="1"/>
</dbReference>
<dbReference type="InterPro" id="IPR051350">
    <property type="entry name" value="WD_repeat-ST_regulator"/>
</dbReference>
<keyword evidence="2" id="KW-0677">Repeat</keyword>
<gene>
    <name evidence="4" type="ORF">BOLC4T22735H</name>
</gene>
<dbReference type="InterPro" id="IPR015943">
    <property type="entry name" value="WD40/YVTN_repeat-like_dom_sf"/>
</dbReference>
<accession>A0A3P6C8E5</accession>
<dbReference type="PROSITE" id="PS50082">
    <property type="entry name" value="WD_REPEATS_2"/>
    <property type="match status" value="2"/>
</dbReference>
<feature type="repeat" description="WD" evidence="3">
    <location>
        <begin position="64"/>
        <end position="105"/>
    </location>
</feature>
<dbReference type="InterPro" id="IPR001680">
    <property type="entry name" value="WD40_rpt"/>
</dbReference>
<dbReference type="SUPFAM" id="SSF50978">
    <property type="entry name" value="WD40 repeat-like"/>
    <property type="match status" value="1"/>
</dbReference>
<dbReference type="EMBL" id="LR031873">
    <property type="protein sequence ID" value="VDD05881.1"/>
    <property type="molecule type" value="Genomic_DNA"/>
</dbReference>
<dbReference type="PANTHER" id="PTHR22838:SF6">
    <property type="entry name" value="WD REPEAT-CONTAINING PROTEIN 26 HOMOLOG"/>
    <property type="match status" value="1"/>
</dbReference>